<name>A0AAD5WDQ9_PARTN</name>
<accession>A0AAD5WDQ9</accession>
<proteinExistence type="predicted"/>
<organism evidence="2 3">
    <name type="scientific">Parelaphostrongylus tenuis</name>
    <name type="common">Meningeal worm</name>
    <dbReference type="NCBI Taxonomy" id="148309"/>
    <lineage>
        <taxon>Eukaryota</taxon>
        <taxon>Metazoa</taxon>
        <taxon>Ecdysozoa</taxon>
        <taxon>Nematoda</taxon>
        <taxon>Chromadorea</taxon>
        <taxon>Rhabditida</taxon>
        <taxon>Rhabditina</taxon>
        <taxon>Rhabditomorpha</taxon>
        <taxon>Strongyloidea</taxon>
        <taxon>Metastrongylidae</taxon>
        <taxon>Parelaphostrongylus</taxon>
    </lineage>
</organism>
<dbReference type="Proteomes" id="UP001196413">
    <property type="component" value="Unassembled WGS sequence"/>
</dbReference>
<evidence type="ECO:0000313" key="3">
    <source>
        <dbReference type="Proteomes" id="UP001196413"/>
    </source>
</evidence>
<comment type="caution">
    <text evidence="2">The sequence shown here is derived from an EMBL/GenBank/DDBJ whole genome shotgun (WGS) entry which is preliminary data.</text>
</comment>
<keyword evidence="3" id="KW-1185">Reference proteome</keyword>
<feature type="region of interest" description="Disordered" evidence="1">
    <location>
        <begin position="1"/>
        <end position="29"/>
    </location>
</feature>
<evidence type="ECO:0000313" key="2">
    <source>
        <dbReference type="EMBL" id="KAJ1366651.1"/>
    </source>
</evidence>
<dbReference type="AlphaFoldDB" id="A0AAD5WDQ9"/>
<reference evidence="2" key="1">
    <citation type="submission" date="2021-06" db="EMBL/GenBank/DDBJ databases">
        <title>Parelaphostrongylus tenuis whole genome reference sequence.</title>
        <authorList>
            <person name="Garwood T.J."/>
            <person name="Larsen P.A."/>
            <person name="Fountain-Jones N.M."/>
            <person name="Garbe J.R."/>
            <person name="Macchietto M.G."/>
            <person name="Kania S.A."/>
            <person name="Gerhold R.W."/>
            <person name="Richards J.E."/>
            <person name="Wolf T.M."/>
        </authorList>
    </citation>
    <scope>NUCLEOTIDE SEQUENCE</scope>
    <source>
        <strain evidence="2">MNPRO001-30</strain>
        <tissue evidence="2">Meninges</tissue>
    </source>
</reference>
<gene>
    <name evidence="2" type="ORF">KIN20_027375</name>
</gene>
<sequence>MMTLVKDGMHRREVTDQENSGLSPGSPGVPLNVEWLQRAPATLPPLPVACKNSPVGPPCSMDSLGVISFFRTFREEIRTIDSMSLCGALDIPRILISNGSRPSVVVEAHYVSSRPYFR</sequence>
<protein>
    <submittedName>
        <fullName evidence="2">Uncharacterized protein</fullName>
    </submittedName>
</protein>
<dbReference type="EMBL" id="JAHQIW010005618">
    <property type="protein sequence ID" value="KAJ1366651.1"/>
    <property type="molecule type" value="Genomic_DNA"/>
</dbReference>
<evidence type="ECO:0000256" key="1">
    <source>
        <dbReference type="SAM" id="MobiDB-lite"/>
    </source>
</evidence>